<protein>
    <recommendedName>
        <fullName evidence="8">AB hydrolase-1 domain-containing protein</fullName>
    </recommendedName>
</protein>
<reference evidence="6 7" key="1">
    <citation type="submission" date="2018-06" db="EMBL/GenBank/DDBJ databases">
        <title>Complete Genomes of Monosporascus.</title>
        <authorList>
            <person name="Robinson A.J."/>
            <person name="Natvig D.O."/>
        </authorList>
    </citation>
    <scope>NUCLEOTIDE SEQUENCE [LARGE SCALE GENOMIC DNA]</scope>
    <source>
        <strain evidence="6 7">CBS 110550</strain>
    </source>
</reference>
<dbReference type="Proteomes" id="UP000293360">
    <property type="component" value="Unassembled WGS sequence"/>
</dbReference>
<dbReference type="Pfam" id="PF10230">
    <property type="entry name" value="LIDHydrolase"/>
    <property type="match status" value="1"/>
</dbReference>
<comment type="subcellular location">
    <subcellularLocation>
        <location evidence="1">Lipid droplet</location>
    </subcellularLocation>
</comment>
<feature type="compositionally biased region" description="Basic and acidic residues" evidence="5">
    <location>
        <begin position="277"/>
        <end position="294"/>
    </location>
</feature>
<dbReference type="Gene3D" id="3.40.50.1820">
    <property type="entry name" value="alpha/beta hydrolase"/>
    <property type="match status" value="1"/>
</dbReference>
<evidence type="ECO:0000256" key="3">
    <source>
        <dbReference type="ARBA" id="ARBA00022677"/>
    </source>
</evidence>
<keyword evidence="4" id="KW-0378">Hydrolase</keyword>
<evidence type="ECO:0000256" key="1">
    <source>
        <dbReference type="ARBA" id="ARBA00004502"/>
    </source>
</evidence>
<gene>
    <name evidence="6" type="ORF">DL764_008333</name>
</gene>
<dbReference type="PANTHER" id="PTHR13390">
    <property type="entry name" value="LIPASE"/>
    <property type="match status" value="1"/>
</dbReference>
<dbReference type="STRING" id="155417.A0A4Q4T0R8"/>
<comment type="similarity">
    <text evidence="2">Belongs to the AB hydrolase superfamily. LDAH family.</text>
</comment>
<keyword evidence="7" id="KW-1185">Reference proteome</keyword>
<dbReference type="GO" id="GO:0005811">
    <property type="term" value="C:lipid droplet"/>
    <property type="evidence" value="ECO:0007669"/>
    <property type="project" value="UniProtKB-SubCell"/>
</dbReference>
<evidence type="ECO:0000256" key="4">
    <source>
        <dbReference type="ARBA" id="ARBA00022801"/>
    </source>
</evidence>
<dbReference type="GO" id="GO:0019915">
    <property type="term" value="P:lipid storage"/>
    <property type="evidence" value="ECO:0007669"/>
    <property type="project" value="InterPro"/>
</dbReference>
<organism evidence="6 7">
    <name type="scientific">Monosporascus ibericus</name>
    <dbReference type="NCBI Taxonomy" id="155417"/>
    <lineage>
        <taxon>Eukaryota</taxon>
        <taxon>Fungi</taxon>
        <taxon>Dikarya</taxon>
        <taxon>Ascomycota</taxon>
        <taxon>Pezizomycotina</taxon>
        <taxon>Sordariomycetes</taxon>
        <taxon>Xylariomycetidae</taxon>
        <taxon>Xylariales</taxon>
        <taxon>Xylariales incertae sedis</taxon>
        <taxon>Monosporascus</taxon>
    </lineage>
</organism>
<dbReference type="GO" id="GO:0016298">
    <property type="term" value="F:lipase activity"/>
    <property type="evidence" value="ECO:0007669"/>
    <property type="project" value="InterPro"/>
</dbReference>
<accession>A0A4Q4T0R8</accession>
<sequence>MGLRSLSYPPKPAADGDPAVKPVHVLIYFITGNPGLIDYYAPFLSHLRELLDDSASLAACRFHIYGQDLAGFSDDDHEQPFDASPERWPFSLEHQIRLVAHTVRSMRIEEEGPRQGDPYDRVLLMGHSVGAYIALQLCHRALREERERKSKTEPDAGGGLSPRLDSAVLLFPTLEHIARSPAGWKLDLLRRTSLLEANAHRLARLILWPWPRTAVSWFVRCAMGFPYQAAEVTTRWLKSRDGVWQALHMGLDEMRTIREGAWDEELWGIEREAEMWEEAQRQKQEQEKQHRADKPAPAPTPRFYFFFGKHDHWVANHYRDLFIEKRRKQVERTRLMVDDGGLPHAFCIRHSETVAEKACTWIQEMYGSP</sequence>
<evidence type="ECO:0000256" key="5">
    <source>
        <dbReference type="SAM" id="MobiDB-lite"/>
    </source>
</evidence>
<name>A0A4Q4T0R8_9PEZI</name>
<dbReference type="SUPFAM" id="SSF53474">
    <property type="entry name" value="alpha/beta-Hydrolases"/>
    <property type="match status" value="1"/>
</dbReference>
<feature type="region of interest" description="Disordered" evidence="5">
    <location>
        <begin position="277"/>
        <end position="297"/>
    </location>
</feature>
<dbReference type="AlphaFoldDB" id="A0A4Q4T0R8"/>
<dbReference type="InterPro" id="IPR029058">
    <property type="entry name" value="AB_hydrolase_fold"/>
</dbReference>
<evidence type="ECO:0000256" key="2">
    <source>
        <dbReference type="ARBA" id="ARBA00008300"/>
    </source>
</evidence>
<dbReference type="OrthoDB" id="448051at2759"/>
<dbReference type="PANTHER" id="PTHR13390:SF0">
    <property type="entry name" value="LIPID DROPLET-ASSOCIATED HYDROLASE"/>
    <property type="match status" value="1"/>
</dbReference>
<comment type="caution">
    <text evidence="6">The sequence shown here is derived from an EMBL/GenBank/DDBJ whole genome shotgun (WGS) entry which is preliminary data.</text>
</comment>
<evidence type="ECO:0000313" key="6">
    <source>
        <dbReference type="EMBL" id="RYO91044.1"/>
    </source>
</evidence>
<keyword evidence="3" id="KW-0551">Lipid droplet</keyword>
<dbReference type="InterPro" id="IPR019363">
    <property type="entry name" value="LDAH"/>
</dbReference>
<evidence type="ECO:0000313" key="7">
    <source>
        <dbReference type="Proteomes" id="UP000293360"/>
    </source>
</evidence>
<evidence type="ECO:0008006" key="8">
    <source>
        <dbReference type="Google" id="ProtNLM"/>
    </source>
</evidence>
<proteinExistence type="inferred from homology"/>
<dbReference type="EMBL" id="QJNU01000641">
    <property type="protein sequence ID" value="RYO91044.1"/>
    <property type="molecule type" value="Genomic_DNA"/>
</dbReference>